<feature type="region of interest" description="Disordered" evidence="1">
    <location>
        <begin position="1"/>
        <end position="29"/>
    </location>
</feature>
<evidence type="ECO:0000313" key="4">
    <source>
        <dbReference type="Proteomes" id="UP000502706"/>
    </source>
</evidence>
<dbReference type="InterPro" id="IPR036249">
    <property type="entry name" value="Thioredoxin-like_sf"/>
</dbReference>
<feature type="domain" description="DSBA-like thioredoxin" evidence="2">
    <location>
        <begin position="32"/>
        <end position="84"/>
    </location>
</feature>
<dbReference type="Proteomes" id="UP000502706">
    <property type="component" value="Chromosome"/>
</dbReference>
<dbReference type="RefSeq" id="WP_407691106.1">
    <property type="nucleotide sequence ID" value="NZ_CP045121.1"/>
</dbReference>
<sequence length="86" mass="8904">MGGGRGAEGAGGLRRGRTFTRGGAQGRARPEELIAGAGSGGAKQALKEATEEAAGRGVFATPTFFVGEEMFWGNDRLDFVREALMA</sequence>
<dbReference type="AlphaFoldDB" id="A0A6G8Q3F8"/>
<feature type="compositionally biased region" description="Gly residues" evidence="1">
    <location>
        <begin position="1"/>
        <end position="13"/>
    </location>
</feature>
<dbReference type="InterPro" id="IPR001853">
    <property type="entry name" value="DSBA-like_thioredoxin_dom"/>
</dbReference>
<keyword evidence="4" id="KW-1185">Reference proteome</keyword>
<dbReference type="KEGG" id="rmar:GBA65_16300"/>
<dbReference type="GO" id="GO:0016491">
    <property type="term" value="F:oxidoreductase activity"/>
    <property type="evidence" value="ECO:0007669"/>
    <property type="project" value="InterPro"/>
</dbReference>
<dbReference type="Gene3D" id="3.40.30.10">
    <property type="entry name" value="Glutaredoxin"/>
    <property type="match status" value="1"/>
</dbReference>
<gene>
    <name evidence="3" type="ORF">GBA65_16300</name>
</gene>
<evidence type="ECO:0000259" key="2">
    <source>
        <dbReference type="Pfam" id="PF01323"/>
    </source>
</evidence>
<dbReference type="SUPFAM" id="SSF52833">
    <property type="entry name" value="Thioredoxin-like"/>
    <property type="match status" value="1"/>
</dbReference>
<accession>A0A6G8Q3F8</accession>
<protein>
    <recommendedName>
        <fullName evidence="2">DSBA-like thioredoxin domain-containing protein</fullName>
    </recommendedName>
</protein>
<evidence type="ECO:0000256" key="1">
    <source>
        <dbReference type="SAM" id="MobiDB-lite"/>
    </source>
</evidence>
<organism evidence="3 4">
    <name type="scientific">Rubrobacter marinus</name>
    <dbReference type="NCBI Taxonomy" id="2653852"/>
    <lineage>
        <taxon>Bacteria</taxon>
        <taxon>Bacillati</taxon>
        <taxon>Actinomycetota</taxon>
        <taxon>Rubrobacteria</taxon>
        <taxon>Rubrobacterales</taxon>
        <taxon>Rubrobacteraceae</taxon>
        <taxon>Rubrobacter</taxon>
    </lineage>
</organism>
<dbReference type="EMBL" id="CP045121">
    <property type="protein sequence ID" value="QIN80857.1"/>
    <property type="molecule type" value="Genomic_DNA"/>
</dbReference>
<name>A0A6G8Q3F8_9ACTN</name>
<proteinExistence type="predicted"/>
<dbReference type="Pfam" id="PF01323">
    <property type="entry name" value="DSBA"/>
    <property type="match status" value="1"/>
</dbReference>
<reference evidence="3 4" key="1">
    <citation type="submission" date="2019-10" db="EMBL/GenBank/DDBJ databases">
        <title>Rubrobacter sp nov SCSIO 52915 isolated from a deep-sea sediment in the South China Sea.</title>
        <authorList>
            <person name="Chen R.W."/>
        </authorList>
    </citation>
    <scope>NUCLEOTIDE SEQUENCE [LARGE SCALE GENOMIC DNA]</scope>
    <source>
        <strain evidence="3 4">SCSIO 52915</strain>
    </source>
</reference>
<evidence type="ECO:0000313" key="3">
    <source>
        <dbReference type="EMBL" id="QIN80857.1"/>
    </source>
</evidence>